<dbReference type="PROSITE" id="PS51318">
    <property type="entry name" value="TAT"/>
    <property type="match status" value="1"/>
</dbReference>
<dbReference type="InterPro" id="IPR051783">
    <property type="entry name" value="NAD(P)-dependent_oxidoreduct"/>
</dbReference>
<dbReference type="AlphaFoldDB" id="A0A286D459"/>
<dbReference type="InterPro" id="IPR001509">
    <property type="entry name" value="Epimerase_deHydtase"/>
</dbReference>
<reference evidence="3 4" key="1">
    <citation type="submission" date="2017-09" db="EMBL/GenBank/DDBJ databases">
        <authorList>
            <person name="Ehlers B."/>
            <person name="Leendertz F.H."/>
        </authorList>
    </citation>
    <scope>NUCLEOTIDE SEQUENCE [LARGE SCALE GENOMIC DNA]</scope>
    <source>
        <strain evidence="3 4">CGMCC 1.10978</strain>
    </source>
</reference>
<accession>A0A286D459</accession>
<dbReference type="InterPro" id="IPR019546">
    <property type="entry name" value="TAT_signal_bac_arc"/>
</dbReference>
<gene>
    <name evidence="3" type="ORF">SAMN06296416_102410</name>
</gene>
<evidence type="ECO:0000259" key="2">
    <source>
        <dbReference type="Pfam" id="PF01370"/>
    </source>
</evidence>
<evidence type="ECO:0000313" key="4">
    <source>
        <dbReference type="Proteomes" id="UP000219374"/>
    </source>
</evidence>
<dbReference type="SUPFAM" id="SSF51735">
    <property type="entry name" value="NAD(P)-binding Rossmann-fold domains"/>
    <property type="match status" value="1"/>
</dbReference>
<dbReference type="PANTHER" id="PTHR48079">
    <property type="entry name" value="PROTEIN YEEZ"/>
    <property type="match status" value="1"/>
</dbReference>
<dbReference type="PANTHER" id="PTHR48079:SF6">
    <property type="entry name" value="NAD(P)-BINDING DOMAIN-CONTAINING PROTEIN-RELATED"/>
    <property type="match status" value="1"/>
</dbReference>
<proteinExistence type="predicted"/>
<dbReference type="InterPro" id="IPR036291">
    <property type="entry name" value="NAD(P)-bd_dom_sf"/>
</dbReference>
<evidence type="ECO:0000256" key="1">
    <source>
        <dbReference type="ARBA" id="ARBA00022729"/>
    </source>
</evidence>
<dbReference type="RefSeq" id="WP_141400740.1">
    <property type="nucleotide sequence ID" value="NZ_OCND01000002.1"/>
</dbReference>
<organism evidence="3 4">
    <name type="scientific">Pseudoxanthomonas wuyuanensis</name>
    <dbReference type="NCBI Taxonomy" id="1073196"/>
    <lineage>
        <taxon>Bacteria</taxon>
        <taxon>Pseudomonadati</taxon>
        <taxon>Pseudomonadota</taxon>
        <taxon>Gammaproteobacteria</taxon>
        <taxon>Lysobacterales</taxon>
        <taxon>Lysobacteraceae</taxon>
        <taxon>Pseudoxanthomonas</taxon>
    </lineage>
</organism>
<dbReference type="GO" id="GO:0005737">
    <property type="term" value="C:cytoplasm"/>
    <property type="evidence" value="ECO:0007669"/>
    <property type="project" value="TreeGrafter"/>
</dbReference>
<dbReference type="Pfam" id="PF01370">
    <property type="entry name" value="Epimerase"/>
    <property type="match status" value="1"/>
</dbReference>
<dbReference type="Proteomes" id="UP000219374">
    <property type="component" value="Unassembled WGS sequence"/>
</dbReference>
<protein>
    <submittedName>
        <fullName evidence="3">2'-hydroxyisoflavone reductase</fullName>
    </submittedName>
</protein>
<keyword evidence="1" id="KW-0732">Signal</keyword>
<dbReference type="EMBL" id="OCND01000002">
    <property type="protein sequence ID" value="SOD53437.1"/>
    <property type="molecule type" value="Genomic_DNA"/>
</dbReference>
<evidence type="ECO:0000313" key="3">
    <source>
        <dbReference type="EMBL" id="SOD53437.1"/>
    </source>
</evidence>
<dbReference type="OrthoDB" id="7941246at2"/>
<name>A0A286D459_9GAMM</name>
<dbReference type="InterPro" id="IPR006311">
    <property type="entry name" value="TAT_signal"/>
</dbReference>
<sequence>MTSRRDFLAAGSVAAAWMALPGAARAVGRKSAGPLDILILGGTGFLGPHFVEAARNRGHKLTLFNRGKSNPTRFSGEEFQDIEQLRGDRKSDLAALEGERRWDAVLDTSAYLPADVKRSAELLAPRVGQYLIISSISVYADNSTPHADETAAVATLADPTVTEITGETYGGLKALCEQAAEAALPGRTTVVRPGLIVGPGDTTDRFTYWPARAARGGEILAPGAADNPTQVIDVRDLAEFLVHLFETRNFDVFNADAPAGKLTMGAVLAACQKAATEANRIQCVRAPCEQPAAASSSVTWVPAGFLEQQQVSAWQDMPAWIPPTGEYAAFGLRSTVRAQAAGLKYRPLEATVRDTLQWWLSLPEERRAKPKAGISPEREAEVLKAWHASAKP</sequence>
<dbReference type="Gene3D" id="3.40.50.720">
    <property type="entry name" value="NAD(P)-binding Rossmann-like Domain"/>
    <property type="match status" value="1"/>
</dbReference>
<feature type="domain" description="NAD-dependent epimerase/dehydratase" evidence="2">
    <location>
        <begin position="37"/>
        <end position="253"/>
    </location>
</feature>
<dbReference type="NCBIfam" id="TIGR01409">
    <property type="entry name" value="TAT_signal_seq"/>
    <property type="match status" value="1"/>
</dbReference>
<keyword evidence="4" id="KW-1185">Reference proteome</keyword>
<dbReference type="GO" id="GO:0004029">
    <property type="term" value="F:aldehyde dehydrogenase (NAD+) activity"/>
    <property type="evidence" value="ECO:0007669"/>
    <property type="project" value="TreeGrafter"/>
</dbReference>